<evidence type="ECO:0000313" key="1">
    <source>
        <dbReference type="EMBL" id="KAI4306868.1"/>
    </source>
</evidence>
<organism evidence="1 2">
    <name type="scientific">Bauhinia variegata</name>
    <name type="common">Purple orchid tree</name>
    <name type="synonym">Phanera variegata</name>
    <dbReference type="NCBI Taxonomy" id="167791"/>
    <lineage>
        <taxon>Eukaryota</taxon>
        <taxon>Viridiplantae</taxon>
        <taxon>Streptophyta</taxon>
        <taxon>Embryophyta</taxon>
        <taxon>Tracheophyta</taxon>
        <taxon>Spermatophyta</taxon>
        <taxon>Magnoliopsida</taxon>
        <taxon>eudicotyledons</taxon>
        <taxon>Gunneridae</taxon>
        <taxon>Pentapetalae</taxon>
        <taxon>rosids</taxon>
        <taxon>fabids</taxon>
        <taxon>Fabales</taxon>
        <taxon>Fabaceae</taxon>
        <taxon>Cercidoideae</taxon>
        <taxon>Cercideae</taxon>
        <taxon>Bauhiniinae</taxon>
        <taxon>Bauhinia</taxon>
    </lineage>
</organism>
<accession>A0ACB9LCM0</accession>
<gene>
    <name evidence="1" type="ORF">L6164_030110</name>
</gene>
<evidence type="ECO:0000313" key="2">
    <source>
        <dbReference type="Proteomes" id="UP000828941"/>
    </source>
</evidence>
<sequence length="616" mass="69638">MRYSLCVLLLLFSVARTISPFSHSDRYTRSDHLLRRRPQEYFEVTHPLPSGHAIPSCSHQILRHSFGNTINSPPFSTSYSPPSRCPAPWSRVILHFHATCKGEQYDRIAGLWLGGVELLRTSTAQPTQSGIFWDVRKDVTRYSSLLVRSDLKLTMMLENIVNREFTGVYHVTITLLYFKGHAVGVPFRVCSQGQGLNLNRNGSLRILKDESGSDSETPDGISQVGEEKGESNVRQGSFYMSESPADLIIPISDEGNRGFWFRIESDLDLHSKRIQIPPNTYRAVLELYVSYHGNDEFWYSNPPNSYIKTNNLDTGRGNGAYREVYVAIDGEIVGSEIPFPVIFTGGVNPLFWEPMVAIGAFNLPSYDLDLTPFLGKLLDGKKHNFAIGVTQGISYWFVNANLHLWLDPHSSEVHAHRIVHHGPELTLERQEEFIGLDGTFEIEAERQTQSAGWVSSSSGNITTIISQGVKLKNRISFRQNGTYKLVKQHFKVKKRIKIINGRGELITQLKVKKKYPLRVITSMQPSLHKDRYILVTNVSHALKERYSDSGGCFRNSISNNQNSMGWMEVKDHSVLSGQAFTRQNYTFHDKLDCYSRNVAAANGRIVEDISSFACQP</sequence>
<keyword evidence="2" id="KW-1185">Reference proteome</keyword>
<dbReference type="Proteomes" id="UP000828941">
    <property type="component" value="Chromosome 12"/>
</dbReference>
<reference evidence="1 2" key="1">
    <citation type="journal article" date="2022" name="DNA Res.">
        <title>Chromosomal-level genome assembly of the orchid tree Bauhinia variegata (Leguminosae; Cercidoideae) supports the allotetraploid origin hypothesis of Bauhinia.</title>
        <authorList>
            <person name="Zhong Y."/>
            <person name="Chen Y."/>
            <person name="Zheng D."/>
            <person name="Pang J."/>
            <person name="Liu Y."/>
            <person name="Luo S."/>
            <person name="Meng S."/>
            <person name="Qian L."/>
            <person name="Wei D."/>
            <person name="Dai S."/>
            <person name="Zhou R."/>
        </authorList>
    </citation>
    <scope>NUCLEOTIDE SEQUENCE [LARGE SCALE GENOMIC DNA]</scope>
    <source>
        <strain evidence="1">BV-YZ2020</strain>
    </source>
</reference>
<dbReference type="EMBL" id="CM039437">
    <property type="protein sequence ID" value="KAI4306868.1"/>
    <property type="molecule type" value="Genomic_DNA"/>
</dbReference>
<comment type="caution">
    <text evidence="1">The sequence shown here is derived from an EMBL/GenBank/DDBJ whole genome shotgun (WGS) entry which is preliminary data.</text>
</comment>
<name>A0ACB9LCM0_BAUVA</name>
<proteinExistence type="predicted"/>
<protein>
    <submittedName>
        <fullName evidence="1">Uncharacterized protein</fullName>
    </submittedName>
</protein>